<dbReference type="STRING" id="710685.MycrhN_3039"/>
<name>G8RKH7_MYCRN</name>
<keyword evidence="3" id="KW-1185">Reference proteome</keyword>
<organism evidence="2 3">
    <name type="scientific">Mycolicibacterium rhodesiae (strain NBB3)</name>
    <name type="common">Mycobacterium rhodesiae</name>
    <dbReference type="NCBI Taxonomy" id="710685"/>
    <lineage>
        <taxon>Bacteria</taxon>
        <taxon>Bacillati</taxon>
        <taxon>Actinomycetota</taxon>
        <taxon>Actinomycetes</taxon>
        <taxon>Mycobacteriales</taxon>
        <taxon>Mycobacteriaceae</taxon>
        <taxon>Mycolicibacterium</taxon>
    </lineage>
</organism>
<gene>
    <name evidence="2" type="ordered locus">MycrhN_3039</name>
</gene>
<feature type="region of interest" description="Disordered" evidence="1">
    <location>
        <begin position="16"/>
        <end position="81"/>
    </location>
</feature>
<accession>G8RKH7</accession>
<evidence type="ECO:0000256" key="1">
    <source>
        <dbReference type="SAM" id="MobiDB-lite"/>
    </source>
</evidence>
<dbReference type="KEGG" id="mrh:MycrhN_3039"/>
<evidence type="ECO:0000313" key="2">
    <source>
        <dbReference type="EMBL" id="AEV73579.1"/>
    </source>
</evidence>
<dbReference type="AlphaFoldDB" id="G8RKH7"/>
<evidence type="ECO:0000313" key="3">
    <source>
        <dbReference type="Proteomes" id="UP000005442"/>
    </source>
</evidence>
<feature type="compositionally biased region" description="Basic and acidic residues" evidence="1">
    <location>
        <begin position="33"/>
        <end position="52"/>
    </location>
</feature>
<dbReference type="HOGENOM" id="CLU_2570172_0_0_11"/>
<sequence>MSAVAKSVLSGFAAMTFVPVAEDLRSPPGPARYGDDRERTSPRVEEDSEGHRPSWSRPYIKAQPVGQDDTQQQSRNKKTGR</sequence>
<dbReference type="EMBL" id="CP003169">
    <property type="protein sequence ID" value="AEV73579.1"/>
    <property type="molecule type" value="Genomic_DNA"/>
</dbReference>
<proteinExistence type="predicted"/>
<dbReference type="Proteomes" id="UP000005442">
    <property type="component" value="Chromosome"/>
</dbReference>
<reference evidence="2 3" key="1">
    <citation type="submission" date="2011-12" db="EMBL/GenBank/DDBJ databases">
        <title>Complete sequence of Mycobacterium rhodesiae NBB3.</title>
        <authorList>
            <consortium name="US DOE Joint Genome Institute"/>
            <person name="Lucas S."/>
            <person name="Han J."/>
            <person name="Lapidus A."/>
            <person name="Cheng J.-F."/>
            <person name="Goodwin L."/>
            <person name="Pitluck S."/>
            <person name="Peters L."/>
            <person name="Mikhailova N."/>
            <person name="Gu W."/>
            <person name="Detter J.C."/>
            <person name="Han C."/>
            <person name="Tapia R."/>
            <person name="Land M."/>
            <person name="Hauser L."/>
            <person name="Kyrpides N."/>
            <person name="Ivanova N."/>
            <person name="Pagani I."/>
            <person name="Mattes T."/>
            <person name="Holmes A."/>
            <person name="Rutledge P."/>
            <person name="Paulsen I."/>
            <person name="Coleman N."/>
            <person name="Woyke T."/>
        </authorList>
    </citation>
    <scope>NUCLEOTIDE SEQUENCE [LARGE SCALE GENOMIC DNA]</scope>
    <source>
        <strain evidence="2 3">NBB3</strain>
    </source>
</reference>
<protein>
    <submittedName>
        <fullName evidence="2">Uncharacterized protein</fullName>
    </submittedName>
</protein>